<evidence type="ECO:0000256" key="1">
    <source>
        <dbReference type="SAM" id="Coils"/>
    </source>
</evidence>
<sequence>MVDREKDNKKSLKASYEHNLEEILNARRQINENLDRLQQNTIRELESIHASLNNYIEGDTKRCVELLSKLKIYGAKLKDNMLPERSFITLRKCIDQTAAAETLLKSMTKIDGTDIKHQPNRELIQCLADCTYLGKITSRIGEPKHNVDPSKIVSIEDKSEYNVRTTNDIDKCTITGICETSNGDFVISDSNNQCVKLLNQVYTVIDRVQLLTYPRSMCNISPFEMAVTVSEHKAYMLNGIHFFRVDGGTII</sequence>
<dbReference type="AlphaFoldDB" id="A0A9D4IZY0"/>
<gene>
    <name evidence="2" type="ORF">DPMN_146680</name>
</gene>
<name>A0A9D4IZY0_DREPO</name>
<keyword evidence="1" id="KW-0175">Coiled coil</keyword>
<feature type="coiled-coil region" evidence="1">
    <location>
        <begin position="13"/>
        <end position="40"/>
    </location>
</feature>
<evidence type="ECO:0000313" key="2">
    <source>
        <dbReference type="EMBL" id="KAH3793175.1"/>
    </source>
</evidence>
<reference evidence="2" key="1">
    <citation type="journal article" date="2019" name="bioRxiv">
        <title>The Genome of the Zebra Mussel, Dreissena polymorpha: A Resource for Invasive Species Research.</title>
        <authorList>
            <person name="McCartney M.A."/>
            <person name="Auch B."/>
            <person name="Kono T."/>
            <person name="Mallez S."/>
            <person name="Zhang Y."/>
            <person name="Obille A."/>
            <person name="Becker A."/>
            <person name="Abrahante J.E."/>
            <person name="Garbe J."/>
            <person name="Badalamenti J.P."/>
            <person name="Herman A."/>
            <person name="Mangelson H."/>
            <person name="Liachko I."/>
            <person name="Sullivan S."/>
            <person name="Sone E.D."/>
            <person name="Koren S."/>
            <person name="Silverstein K.A.T."/>
            <person name="Beckman K.B."/>
            <person name="Gohl D.M."/>
        </authorList>
    </citation>
    <scope>NUCLEOTIDE SEQUENCE</scope>
    <source>
        <strain evidence="2">Duluth1</strain>
        <tissue evidence="2">Whole animal</tissue>
    </source>
</reference>
<proteinExistence type="predicted"/>
<reference evidence="2" key="2">
    <citation type="submission" date="2020-11" db="EMBL/GenBank/DDBJ databases">
        <authorList>
            <person name="McCartney M.A."/>
            <person name="Auch B."/>
            <person name="Kono T."/>
            <person name="Mallez S."/>
            <person name="Becker A."/>
            <person name="Gohl D.M."/>
            <person name="Silverstein K.A.T."/>
            <person name="Koren S."/>
            <person name="Bechman K.B."/>
            <person name="Herman A."/>
            <person name="Abrahante J.E."/>
            <person name="Garbe J."/>
        </authorList>
    </citation>
    <scope>NUCLEOTIDE SEQUENCE</scope>
    <source>
        <strain evidence="2">Duluth1</strain>
        <tissue evidence="2">Whole animal</tissue>
    </source>
</reference>
<keyword evidence="3" id="KW-1185">Reference proteome</keyword>
<protein>
    <submittedName>
        <fullName evidence="2">Uncharacterized protein</fullName>
    </submittedName>
</protein>
<dbReference type="EMBL" id="JAIWYP010000007">
    <property type="protein sequence ID" value="KAH3793175.1"/>
    <property type="molecule type" value="Genomic_DNA"/>
</dbReference>
<organism evidence="2 3">
    <name type="scientific">Dreissena polymorpha</name>
    <name type="common">Zebra mussel</name>
    <name type="synonym">Mytilus polymorpha</name>
    <dbReference type="NCBI Taxonomy" id="45954"/>
    <lineage>
        <taxon>Eukaryota</taxon>
        <taxon>Metazoa</taxon>
        <taxon>Spiralia</taxon>
        <taxon>Lophotrochozoa</taxon>
        <taxon>Mollusca</taxon>
        <taxon>Bivalvia</taxon>
        <taxon>Autobranchia</taxon>
        <taxon>Heteroconchia</taxon>
        <taxon>Euheterodonta</taxon>
        <taxon>Imparidentia</taxon>
        <taxon>Neoheterodontei</taxon>
        <taxon>Myida</taxon>
        <taxon>Dreissenoidea</taxon>
        <taxon>Dreissenidae</taxon>
        <taxon>Dreissena</taxon>
    </lineage>
</organism>
<comment type="caution">
    <text evidence="2">The sequence shown here is derived from an EMBL/GenBank/DDBJ whole genome shotgun (WGS) entry which is preliminary data.</text>
</comment>
<dbReference type="Proteomes" id="UP000828390">
    <property type="component" value="Unassembled WGS sequence"/>
</dbReference>
<evidence type="ECO:0000313" key="3">
    <source>
        <dbReference type="Proteomes" id="UP000828390"/>
    </source>
</evidence>
<accession>A0A9D4IZY0</accession>